<reference evidence="2 3" key="1">
    <citation type="journal article" date="2023" name="Hortic Res">
        <title>The complete reference genome for grapevine (Vitis vinifera L.) genetics and breeding.</title>
        <authorList>
            <person name="Shi X."/>
            <person name="Cao S."/>
            <person name="Wang X."/>
            <person name="Huang S."/>
            <person name="Wang Y."/>
            <person name="Liu Z."/>
            <person name="Liu W."/>
            <person name="Leng X."/>
            <person name="Peng Y."/>
            <person name="Wang N."/>
            <person name="Wang Y."/>
            <person name="Ma Z."/>
            <person name="Xu X."/>
            <person name="Zhang F."/>
            <person name="Xue H."/>
            <person name="Zhong H."/>
            <person name="Wang Y."/>
            <person name="Zhang K."/>
            <person name="Velt A."/>
            <person name="Avia K."/>
            <person name="Holtgrawe D."/>
            <person name="Grimplet J."/>
            <person name="Matus J.T."/>
            <person name="Ware D."/>
            <person name="Wu X."/>
            <person name="Wang H."/>
            <person name="Liu C."/>
            <person name="Fang Y."/>
            <person name="Rustenholz C."/>
            <person name="Cheng Z."/>
            <person name="Xiao H."/>
            <person name="Zhou Y."/>
        </authorList>
    </citation>
    <scope>NUCLEOTIDE SEQUENCE [LARGE SCALE GENOMIC DNA]</scope>
    <source>
        <strain evidence="3">cv. Pinot noir / PN40024</strain>
        <tissue evidence="2">Leaf</tissue>
    </source>
</reference>
<sequence>MQHELTALELNKTWELVTLLKNKRTIGCKWVFKVKYKAGGTIERHKARLVAKGYTQQEGLDFFDTFSLLWPRLYPFAYYLLWLPSNSGIFIN</sequence>
<evidence type="ECO:0000259" key="1">
    <source>
        <dbReference type="Pfam" id="PF07727"/>
    </source>
</evidence>
<evidence type="ECO:0000313" key="3">
    <source>
        <dbReference type="Proteomes" id="UP001227230"/>
    </source>
</evidence>
<dbReference type="EMBL" id="CP126657">
    <property type="protein sequence ID" value="WJZ95836.1"/>
    <property type="molecule type" value="Genomic_DNA"/>
</dbReference>
<proteinExistence type="predicted"/>
<accession>A0ABY9CKX2</accession>
<evidence type="ECO:0000313" key="2">
    <source>
        <dbReference type="EMBL" id="WJZ95836.1"/>
    </source>
</evidence>
<dbReference type="Proteomes" id="UP001227230">
    <property type="component" value="Chromosome 10"/>
</dbReference>
<dbReference type="InterPro" id="IPR013103">
    <property type="entry name" value="RVT_2"/>
</dbReference>
<organism evidence="2 3">
    <name type="scientific">Vitis vinifera</name>
    <name type="common">Grape</name>
    <dbReference type="NCBI Taxonomy" id="29760"/>
    <lineage>
        <taxon>Eukaryota</taxon>
        <taxon>Viridiplantae</taxon>
        <taxon>Streptophyta</taxon>
        <taxon>Embryophyta</taxon>
        <taxon>Tracheophyta</taxon>
        <taxon>Spermatophyta</taxon>
        <taxon>Magnoliopsida</taxon>
        <taxon>eudicotyledons</taxon>
        <taxon>Gunneridae</taxon>
        <taxon>Pentapetalae</taxon>
        <taxon>rosids</taxon>
        <taxon>Vitales</taxon>
        <taxon>Vitaceae</taxon>
        <taxon>Viteae</taxon>
        <taxon>Vitis</taxon>
    </lineage>
</organism>
<protein>
    <recommendedName>
        <fullName evidence="1">Reverse transcriptase Ty1/copia-type domain-containing protein</fullName>
    </recommendedName>
</protein>
<name>A0ABY9CKX2_VITVI</name>
<dbReference type="Pfam" id="PF07727">
    <property type="entry name" value="RVT_2"/>
    <property type="match status" value="1"/>
</dbReference>
<keyword evidence="3" id="KW-1185">Reference proteome</keyword>
<gene>
    <name evidence="2" type="ORF">VitviT2T_014575</name>
</gene>
<feature type="domain" description="Reverse transcriptase Ty1/copia-type" evidence="1">
    <location>
        <begin position="11"/>
        <end position="67"/>
    </location>
</feature>